<sequence length="322" mass="34733">MRIVPALLSSVIVCGLLAMRMATAADGPPAWAYTPNNPDYRPPVDDGKPVRVPDSTAGYTWSQLRDRFIALVWHPSDHGALPDIVANGRKPGVFACGYCHRATGPGGPENADLAGLPKSYIIQQMADYKSRARGTALPERIPPKLMIELSKPITDAEIEAAAAYFSALQPHKRIKVVESDTAPKTYVAAFLWAAVETGEREPIGARIVEVPDDLLRFESRDPRSTFTAYAPIGSLAKGEALVLKGGSGKTIQCALCHGADLKGLGPLPSIAGRSPSYMFRQLYDFQHGARTGEWSPLMAQVVANLDEQDLLAIVAYLASRDP</sequence>
<dbReference type="GO" id="GO:0020037">
    <property type="term" value="F:heme binding"/>
    <property type="evidence" value="ECO:0007669"/>
    <property type="project" value="InterPro"/>
</dbReference>
<name>A0A1L3F9A0_BRAJP</name>
<evidence type="ECO:0000313" key="9">
    <source>
        <dbReference type="EMBL" id="APG09871.1"/>
    </source>
</evidence>
<dbReference type="InterPro" id="IPR036909">
    <property type="entry name" value="Cyt_c-like_dom_sf"/>
</dbReference>
<dbReference type="PANTHER" id="PTHR33751">
    <property type="entry name" value="CBB3-TYPE CYTOCHROME C OXIDASE SUBUNIT FIXP"/>
    <property type="match status" value="1"/>
</dbReference>
<keyword evidence="1" id="KW-0813">Transport</keyword>
<feature type="chain" id="PRO_5012521161" description="Cytochrome c domain-containing protein" evidence="7">
    <location>
        <begin position="25"/>
        <end position="322"/>
    </location>
</feature>
<dbReference type="GO" id="GO:0009055">
    <property type="term" value="F:electron transfer activity"/>
    <property type="evidence" value="ECO:0007669"/>
    <property type="project" value="InterPro"/>
</dbReference>
<organism evidence="9 10">
    <name type="scientific">Bradyrhizobium japonicum</name>
    <dbReference type="NCBI Taxonomy" id="375"/>
    <lineage>
        <taxon>Bacteria</taxon>
        <taxon>Pseudomonadati</taxon>
        <taxon>Pseudomonadota</taxon>
        <taxon>Alphaproteobacteria</taxon>
        <taxon>Hyphomicrobiales</taxon>
        <taxon>Nitrobacteraceae</taxon>
        <taxon>Bradyrhizobium</taxon>
    </lineage>
</organism>
<keyword evidence="5 6" id="KW-0408">Iron</keyword>
<dbReference type="RefSeq" id="WP_071911060.1">
    <property type="nucleotide sequence ID" value="NZ_CP017637.1"/>
</dbReference>
<dbReference type="GO" id="GO:0046872">
    <property type="term" value="F:metal ion binding"/>
    <property type="evidence" value="ECO:0007669"/>
    <property type="project" value="UniProtKB-KW"/>
</dbReference>
<dbReference type="PROSITE" id="PS51007">
    <property type="entry name" value="CYTC"/>
    <property type="match status" value="2"/>
</dbReference>
<dbReference type="PANTHER" id="PTHR33751:SF9">
    <property type="entry name" value="CYTOCHROME C4"/>
    <property type="match status" value="1"/>
</dbReference>
<accession>A0A1L3F9A0</accession>
<feature type="signal peptide" evidence="7">
    <location>
        <begin position="1"/>
        <end position="24"/>
    </location>
</feature>
<evidence type="ECO:0000313" key="10">
    <source>
        <dbReference type="Proteomes" id="UP000181962"/>
    </source>
</evidence>
<proteinExistence type="predicted"/>
<dbReference type="InterPro" id="IPR009056">
    <property type="entry name" value="Cyt_c-like_dom"/>
</dbReference>
<dbReference type="Pfam" id="PF00034">
    <property type="entry name" value="Cytochrom_C"/>
    <property type="match status" value="1"/>
</dbReference>
<reference evidence="9 10" key="1">
    <citation type="submission" date="2016-11" db="EMBL/GenBank/DDBJ databases">
        <title>Complete Genome Sequence of Bradyrhizobium sp. strain J5, an isolated from soybean nodule in Hokkaido.</title>
        <authorList>
            <person name="Kanehara K."/>
        </authorList>
    </citation>
    <scope>NUCLEOTIDE SEQUENCE [LARGE SCALE GENOMIC DNA]</scope>
    <source>
        <strain evidence="9 10">J5</strain>
    </source>
</reference>
<evidence type="ECO:0000256" key="2">
    <source>
        <dbReference type="ARBA" id="ARBA00022617"/>
    </source>
</evidence>
<gene>
    <name evidence="9" type="ORF">BKD09_16170</name>
</gene>
<evidence type="ECO:0000256" key="3">
    <source>
        <dbReference type="ARBA" id="ARBA00022723"/>
    </source>
</evidence>
<dbReference type="SUPFAM" id="SSF46626">
    <property type="entry name" value="Cytochrome c"/>
    <property type="match status" value="2"/>
</dbReference>
<evidence type="ECO:0000256" key="1">
    <source>
        <dbReference type="ARBA" id="ARBA00022448"/>
    </source>
</evidence>
<evidence type="ECO:0000256" key="6">
    <source>
        <dbReference type="PROSITE-ProRule" id="PRU00433"/>
    </source>
</evidence>
<keyword evidence="3 6" id="KW-0479">Metal-binding</keyword>
<evidence type="ECO:0000259" key="8">
    <source>
        <dbReference type="PROSITE" id="PS51007"/>
    </source>
</evidence>
<protein>
    <recommendedName>
        <fullName evidence="8">Cytochrome c domain-containing protein</fullName>
    </recommendedName>
</protein>
<feature type="domain" description="Cytochrome c" evidence="8">
    <location>
        <begin position="83"/>
        <end position="169"/>
    </location>
</feature>
<evidence type="ECO:0000256" key="5">
    <source>
        <dbReference type="ARBA" id="ARBA00023004"/>
    </source>
</evidence>
<dbReference type="Gene3D" id="1.10.760.10">
    <property type="entry name" value="Cytochrome c-like domain"/>
    <property type="match status" value="2"/>
</dbReference>
<dbReference type="InterPro" id="IPR050597">
    <property type="entry name" value="Cytochrome_c_Oxidase_Subunit"/>
</dbReference>
<keyword evidence="2 6" id="KW-0349">Heme</keyword>
<dbReference type="EMBL" id="CP017637">
    <property type="protein sequence ID" value="APG09871.1"/>
    <property type="molecule type" value="Genomic_DNA"/>
</dbReference>
<dbReference type="AlphaFoldDB" id="A0A1L3F9A0"/>
<keyword evidence="7" id="KW-0732">Signal</keyword>
<dbReference type="Proteomes" id="UP000181962">
    <property type="component" value="Chromosome"/>
</dbReference>
<keyword evidence="4" id="KW-0249">Electron transport</keyword>
<evidence type="ECO:0000256" key="4">
    <source>
        <dbReference type="ARBA" id="ARBA00022982"/>
    </source>
</evidence>
<feature type="domain" description="Cytochrome c" evidence="8">
    <location>
        <begin position="233"/>
        <end position="321"/>
    </location>
</feature>
<evidence type="ECO:0000256" key="7">
    <source>
        <dbReference type="SAM" id="SignalP"/>
    </source>
</evidence>